<protein>
    <submittedName>
        <fullName evidence="1">Uncharacterized protein</fullName>
    </submittedName>
</protein>
<reference evidence="1 2" key="1">
    <citation type="submission" date="2020-05" db="EMBL/GenBank/DDBJ databases">
        <title>MicrobeNet Type strains.</title>
        <authorList>
            <person name="Nicholson A.C."/>
        </authorList>
    </citation>
    <scope>NUCLEOTIDE SEQUENCE [LARGE SCALE GENOMIC DNA]</scope>
    <source>
        <strain evidence="1 2">JCM 3224</strain>
    </source>
</reference>
<accession>A0A849BZL1</accession>
<evidence type="ECO:0000313" key="1">
    <source>
        <dbReference type="EMBL" id="NNH69087.1"/>
    </source>
</evidence>
<keyword evidence="2" id="KW-1185">Reference proteome</keyword>
<dbReference type="Proteomes" id="UP000586827">
    <property type="component" value="Unassembled WGS sequence"/>
</dbReference>
<organism evidence="1 2">
    <name type="scientific">Nocardia uniformis</name>
    <dbReference type="NCBI Taxonomy" id="53432"/>
    <lineage>
        <taxon>Bacteria</taxon>
        <taxon>Bacillati</taxon>
        <taxon>Actinomycetota</taxon>
        <taxon>Actinomycetes</taxon>
        <taxon>Mycobacteriales</taxon>
        <taxon>Nocardiaceae</taxon>
        <taxon>Nocardia</taxon>
    </lineage>
</organism>
<dbReference type="EMBL" id="JABELX010000001">
    <property type="protein sequence ID" value="NNH69087.1"/>
    <property type="molecule type" value="Genomic_DNA"/>
</dbReference>
<gene>
    <name evidence="1" type="ORF">HLB23_04230</name>
</gene>
<comment type="caution">
    <text evidence="1">The sequence shown here is derived from an EMBL/GenBank/DDBJ whole genome shotgun (WGS) entry which is preliminary data.</text>
</comment>
<proteinExistence type="predicted"/>
<sequence length="168" mass="17616">MTSRTSVVVHAVGESGATGEFLGAATLLEPEFALVHRPLNQALANGPRRLRVGIFAAEHDIGEVIDVARIRVVPDAPDLVLLELAVASMAPAHGVPVALLDDPLGVQPFLEPTNADIVAAVRVVFDQTPRPPDIPAAEAIDEVGFVPGLGGFPVEDPLRWLSRLFGGG</sequence>
<dbReference type="AlphaFoldDB" id="A0A849BZL1"/>
<name>A0A849BZL1_9NOCA</name>
<evidence type="ECO:0000313" key="2">
    <source>
        <dbReference type="Proteomes" id="UP000586827"/>
    </source>
</evidence>
<dbReference type="RefSeq" id="WP_067526936.1">
    <property type="nucleotide sequence ID" value="NZ_JABELX010000001.1"/>
</dbReference>